<dbReference type="EMBL" id="JANTHX010000007">
    <property type="protein sequence ID" value="MCS0499548.1"/>
    <property type="molecule type" value="Genomic_DNA"/>
</dbReference>
<reference evidence="5 6" key="1">
    <citation type="submission" date="2022-08" db="EMBL/GenBank/DDBJ databases">
        <authorList>
            <person name="Li F."/>
        </authorList>
    </citation>
    <scope>NUCLEOTIDE SEQUENCE [LARGE SCALE GENOMIC DNA]</scope>
    <source>
        <strain evidence="5 6">10F1B-8-1</strain>
    </source>
</reference>
<evidence type="ECO:0000259" key="4">
    <source>
        <dbReference type="Pfam" id="PF13458"/>
    </source>
</evidence>
<protein>
    <submittedName>
        <fullName evidence="5">ABC transporter substrate-binding protein</fullName>
    </submittedName>
</protein>
<dbReference type="Proteomes" id="UP001205337">
    <property type="component" value="Unassembled WGS sequence"/>
</dbReference>
<evidence type="ECO:0000313" key="5">
    <source>
        <dbReference type="EMBL" id="MCS0499548.1"/>
    </source>
</evidence>
<dbReference type="SUPFAM" id="SSF53822">
    <property type="entry name" value="Periplasmic binding protein-like I"/>
    <property type="match status" value="1"/>
</dbReference>
<dbReference type="CDD" id="cd06343">
    <property type="entry name" value="PBP1_ABC_ligand_binding-like"/>
    <property type="match status" value="1"/>
</dbReference>
<proteinExistence type="inferred from homology"/>
<accession>A0ABT1ZFS6</accession>
<evidence type="ECO:0000256" key="2">
    <source>
        <dbReference type="ARBA" id="ARBA00022729"/>
    </source>
</evidence>
<keyword evidence="6" id="KW-1185">Reference proteome</keyword>
<comment type="caution">
    <text evidence="5">The sequence shown here is derived from an EMBL/GenBank/DDBJ whole genome shotgun (WGS) entry which is preliminary data.</text>
</comment>
<keyword evidence="2 3" id="KW-0732">Signal</keyword>
<dbReference type="InterPro" id="IPR028082">
    <property type="entry name" value="Peripla_BP_I"/>
</dbReference>
<organism evidence="5 6">
    <name type="scientific">Protaetiibacter mangrovi</name>
    <dbReference type="NCBI Taxonomy" id="2970926"/>
    <lineage>
        <taxon>Bacteria</taxon>
        <taxon>Bacillati</taxon>
        <taxon>Actinomycetota</taxon>
        <taxon>Actinomycetes</taxon>
        <taxon>Micrococcales</taxon>
        <taxon>Microbacteriaceae</taxon>
        <taxon>Protaetiibacter</taxon>
    </lineage>
</organism>
<feature type="domain" description="Leucine-binding protein" evidence="4">
    <location>
        <begin position="42"/>
        <end position="378"/>
    </location>
</feature>
<gene>
    <name evidence="5" type="ORF">NUH29_08285</name>
</gene>
<dbReference type="PROSITE" id="PS51257">
    <property type="entry name" value="PROKAR_LIPOPROTEIN"/>
    <property type="match status" value="1"/>
</dbReference>
<evidence type="ECO:0000256" key="3">
    <source>
        <dbReference type="SAM" id="SignalP"/>
    </source>
</evidence>
<evidence type="ECO:0000313" key="6">
    <source>
        <dbReference type="Proteomes" id="UP001205337"/>
    </source>
</evidence>
<sequence>MTQPHARATTVSAIALALAGALVLSSCSTPGAAEQPGLTDTSVKIGTHQPLTGPAAASYAPISAATAAYFDYVNDQGGINGRTIDYIVKDDGYNPATTQTVVRELVLDDDVFAILGGLGTPTHSSVLDFLNDNDVPDLFASSGSAAWNQPEKYPNTFGFQTDYVTEGMVLGQHISDEFGGKTVCLLGQDDEFGTDVQSGLEKILGADGLAEVQTYSVSNQDVSAQIVAMQAAGCEVNVLATITGFTALAIGTAAQLSYFPQWVSSSSGADYGPLAGYLGDAAPLLLEGFISDNYLPDASESDNKWIELFQDINDKYNKGAPFNGSVVYGMAMGYLFAEALLHAGKQPTRESLITAVQSGELKGSGLVPLAFSKTDHNGYVGAGITVVHDGVQASTGERWVRDGDKVVAYDKPPVELLSGGVPSN</sequence>
<dbReference type="InterPro" id="IPR028081">
    <property type="entry name" value="Leu-bd"/>
</dbReference>
<feature type="chain" id="PRO_5047136108" evidence="3">
    <location>
        <begin position="33"/>
        <end position="424"/>
    </location>
</feature>
<dbReference type="Pfam" id="PF13458">
    <property type="entry name" value="Peripla_BP_6"/>
    <property type="match status" value="1"/>
</dbReference>
<dbReference type="Gene3D" id="3.40.50.2300">
    <property type="match status" value="2"/>
</dbReference>
<dbReference type="RefSeq" id="WP_258798598.1">
    <property type="nucleotide sequence ID" value="NZ_JANTHX010000007.1"/>
</dbReference>
<evidence type="ECO:0000256" key="1">
    <source>
        <dbReference type="ARBA" id="ARBA00010062"/>
    </source>
</evidence>
<dbReference type="PANTHER" id="PTHR47235:SF1">
    <property type="entry name" value="BLR6548 PROTEIN"/>
    <property type="match status" value="1"/>
</dbReference>
<feature type="signal peptide" evidence="3">
    <location>
        <begin position="1"/>
        <end position="32"/>
    </location>
</feature>
<dbReference type="PANTHER" id="PTHR47235">
    <property type="entry name" value="BLR6548 PROTEIN"/>
    <property type="match status" value="1"/>
</dbReference>
<name>A0ABT1ZFS6_9MICO</name>
<comment type="similarity">
    <text evidence="1">Belongs to the leucine-binding protein family.</text>
</comment>